<feature type="transmembrane region" description="Helical" evidence="1">
    <location>
        <begin position="253"/>
        <end position="272"/>
    </location>
</feature>
<dbReference type="Pfam" id="PF20151">
    <property type="entry name" value="DUF6533"/>
    <property type="match status" value="1"/>
</dbReference>
<dbReference type="InterPro" id="IPR045340">
    <property type="entry name" value="DUF6533"/>
</dbReference>
<feature type="transmembrane region" description="Helical" evidence="1">
    <location>
        <begin position="101"/>
        <end position="121"/>
    </location>
</feature>
<feature type="transmembrane region" description="Helical" evidence="1">
    <location>
        <begin position="20"/>
        <end position="38"/>
    </location>
</feature>
<dbReference type="AlphaFoldDB" id="A0A9P6H801"/>
<reference evidence="3" key="2">
    <citation type="submission" date="2020-11" db="EMBL/GenBank/DDBJ databases">
        <authorList>
            <consortium name="DOE Joint Genome Institute"/>
            <person name="Kuo A."/>
            <person name="Miyauchi S."/>
            <person name="Kiss E."/>
            <person name="Drula E."/>
            <person name="Kohler A."/>
            <person name="Sanchez-Garcia M."/>
            <person name="Andreopoulos B."/>
            <person name="Barry K.W."/>
            <person name="Bonito G."/>
            <person name="Buee M."/>
            <person name="Carver A."/>
            <person name="Chen C."/>
            <person name="Cichocki N."/>
            <person name="Clum A."/>
            <person name="Culley D."/>
            <person name="Crous P.W."/>
            <person name="Fauchery L."/>
            <person name="Girlanda M."/>
            <person name="Hayes R."/>
            <person name="Keri Z."/>
            <person name="Labutti K."/>
            <person name="Lipzen A."/>
            <person name="Lombard V."/>
            <person name="Magnuson J."/>
            <person name="Maillard F."/>
            <person name="Morin E."/>
            <person name="Murat C."/>
            <person name="Nolan M."/>
            <person name="Ohm R."/>
            <person name="Pangilinan J."/>
            <person name="Pereira M."/>
            <person name="Perotto S."/>
            <person name="Peter M."/>
            <person name="Riley R."/>
            <person name="Sitrit Y."/>
            <person name="Stielow B."/>
            <person name="Szollosi G."/>
            <person name="Zifcakova L."/>
            <person name="Stursova M."/>
            <person name="Spatafora J.W."/>
            <person name="Tedersoo L."/>
            <person name="Vaario L.-M."/>
            <person name="Yamada A."/>
            <person name="Yan M."/>
            <person name="Wang P."/>
            <person name="Xu J."/>
            <person name="Bruns T."/>
            <person name="Baldrian P."/>
            <person name="Vilgalys R."/>
            <person name="Henrissat B."/>
            <person name="Grigoriev I.V."/>
            <person name="Hibbett D."/>
            <person name="Nagy L.G."/>
            <person name="Martin F.M."/>
        </authorList>
    </citation>
    <scope>NUCLEOTIDE SEQUENCE</scope>
    <source>
        <strain evidence="3">UH-Tt-Lm1</strain>
    </source>
</reference>
<proteinExistence type="predicted"/>
<dbReference type="EMBL" id="WIUZ02000015">
    <property type="protein sequence ID" value="KAF9781004.1"/>
    <property type="molecule type" value="Genomic_DNA"/>
</dbReference>
<accession>A0A9P6H801</accession>
<keyword evidence="4" id="KW-1185">Reference proteome</keyword>
<reference evidence="3" key="1">
    <citation type="journal article" date="2020" name="Nat. Commun.">
        <title>Large-scale genome sequencing of mycorrhizal fungi provides insights into the early evolution of symbiotic traits.</title>
        <authorList>
            <person name="Miyauchi S."/>
            <person name="Kiss E."/>
            <person name="Kuo A."/>
            <person name="Drula E."/>
            <person name="Kohler A."/>
            <person name="Sanchez-Garcia M."/>
            <person name="Morin E."/>
            <person name="Andreopoulos B."/>
            <person name="Barry K.W."/>
            <person name="Bonito G."/>
            <person name="Buee M."/>
            <person name="Carver A."/>
            <person name="Chen C."/>
            <person name="Cichocki N."/>
            <person name="Clum A."/>
            <person name="Culley D."/>
            <person name="Crous P.W."/>
            <person name="Fauchery L."/>
            <person name="Girlanda M."/>
            <person name="Hayes R.D."/>
            <person name="Keri Z."/>
            <person name="LaButti K."/>
            <person name="Lipzen A."/>
            <person name="Lombard V."/>
            <person name="Magnuson J."/>
            <person name="Maillard F."/>
            <person name="Murat C."/>
            <person name="Nolan M."/>
            <person name="Ohm R.A."/>
            <person name="Pangilinan J."/>
            <person name="Pereira M.F."/>
            <person name="Perotto S."/>
            <person name="Peter M."/>
            <person name="Pfister S."/>
            <person name="Riley R."/>
            <person name="Sitrit Y."/>
            <person name="Stielow J.B."/>
            <person name="Szollosi G."/>
            <person name="Zifcakova L."/>
            <person name="Stursova M."/>
            <person name="Spatafora J.W."/>
            <person name="Tedersoo L."/>
            <person name="Vaario L.M."/>
            <person name="Yamada A."/>
            <person name="Yan M."/>
            <person name="Wang P."/>
            <person name="Xu J."/>
            <person name="Bruns T."/>
            <person name="Baldrian P."/>
            <person name="Vilgalys R."/>
            <person name="Dunand C."/>
            <person name="Henrissat B."/>
            <person name="Grigoriev I.V."/>
            <person name="Hibbett D."/>
            <person name="Nagy L.G."/>
            <person name="Martin F.M."/>
        </authorList>
    </citation>
    <scope>NUCLEOTIDE SEQUENCE</scope>
    <source>
        <strain evidence="3">UH-Tt-Lm1</strain>
    </source>
</reference>
<keyword evidence="1" id="KW-0812">Transmembrane</keyword>
<sequence>MSSHLDDLIQLGHDITSTKYYALATGTILFYDYLLTLADEIEFVWSGKKSWMFCLFVAKLQNRYFPMAWQFWWAAMSYGPQSEHYAKVSLVQLDSACNKTAVYTVPMFVFCTILAQVVLTVRIYAVTLKNIPITIGLVIVTICQLVPGLWITILSAREGGQPLPPIPLDAYHVCVPREHPNLGVMYTSISLLYDFLAFSLIMFFVTRSKSRGLGFRTIWETVAEDATWYFLVIFTAHLVFVFTLNLAPQTIKLLPAVGIVVYLPVMISRIILSLRRAACLDTGKNLSFGELSMTYPNMTFYHPQSTMDEGEVGIPLDAFFEA</sequence>
<feature type="domain" description="DUF6533" evidence="2">
    <location>
        <begin position="20"/>
        <end position="67"/>
    </location>
</feature>
<evidence type="ECO:0000256" key="1">
    <source>
        <dbReference type="SAM" id="Phobius"/>
    </source>
</evidence>
<organism evidence="3 4">
    <name type="scientific">Thelephora terrestris</name>
    <dbReference type="NCBI Taxonomy" id="56493"/>
    <lineage>
        <taxon>Eukaryota</taxon>
        <taxon>Fungi</taxon>
        <taxon>Dikarya</taxon>
        <taxon>Basidiomycota</taxon>
        <taxon>Agaricomycotina</taxon>
        <taxon>Agaricomycetes</taxon>
        <taxon>Thelephorales</taxon>
        <taxon>Thelephoraceae</taxon>
        <taxon>Thelephora</taxon>
    </lineage>
</organism>
<comment type="caution">
    <text evidence="3">The sequence shown here is derived from an EMBL/GenBank/DDBJ whole genome shotgun (WGS) entry which is preliminary data.</text>
</comment>
<feature type="transmembrane region" description="Helical" evidence="1">
    <location>
        <begin position="133"/>
        <end position="153"/>
    </location>
</feature>
<feature type="transmembrane region" description="Helical" evidence="1">
    <location>
        <begin position="185"/>
        <end position="205"/>
    </location>
</feature>
<evidence type="ECO:0000313" key="3">
    <source>
        <dbReference type="EMBL" id="KAF9781004.1"/>
    </source>
</evidence>
<keyword evidence="1" id="KW-1133">Transmembrane helix</keyword>
<protein>
    <recommendedName>
        <fullName evidence="2">DUF6533 domain-containing protein</fullName>
    </recommendedName>
</protein>
<evidence type="ECO:0000313" key="4">
    <source>
        <dbReference type="Proteomes" id="UP000736335"/>
    </source>
</evidence>
<gene>
    <name evidence="3" type="ORF">BJ322DRAFT_1112396</name>
</gene>
<evidence type="ECO:0000259" key="2">
    <source>
        <dbReference type="Pfam" id="PF20151"/>
    </source>
</evidence>
<dbReference type="OrthoDB" id="3193253at2759"/>
<keyword evidence="1" id="KW-0472">Membrane</keyword>
<name>A0A9P6H801_9AGAM</name>
<dbReference type="Proteomes" id="UP000736335">
    <property type="component" value="Unassembled WGS sequence"/>
</dbReference>
<feature type="transmembrane region" description="Helical" evidence="1">
    <location>
        <begin position="226"/>
        <end position="247"/>
    </location>
</feature>